<keyword evidence="6 9" id="KW-1133">Transmembrane helix</keyword>
<feature type="transmembrane region" description="Helical" evidence="9">
    <location>
        <begin position="78"/>
        <end position="99"/>
    </location>
</feature>
<dbReference type="InterPro" id="IPR022357">
    <property type="entry name" value="MIP_CS"/>
</dbReference>
<evidence type="ECO:0000256" key="8">
    <source>
        <dbReference type="RuleBase" id="RU000477"/>
    </source>
</evidence>
<dbReference type="PRINTS" id="PR00783">
    <property type="entry name" value="MINTRINSICP"/>
</dbReference>
<feature type="transmembrane region" description="Helical" evidence="9">
    <location>
        <begin position="224"/>
        <end position="244"/>
    </location>
</feature>
<evidence type="ECO:0008006" key="12">
    <source>
        <dbReference type="Google" id="ProtNLM"/>
    </source>
</evidence>
<proteinExistence type="inferred from homology"/>
<evidence type="ECO:0000313" key="10">
    <source>
        <dbReference type="EMBL" id="CAE0308824.1"/>
    </source>
</evidence>
<dbReference type="InterPro" id="IPR023271">
    <property type="entry name" value="Aquaporin-like"/>
</dbReference>
<keyword evidence="3 8" id="KW-0813">Transport</keyword>
<dbReference type="AlphaFoldDB" id="A0A7S3MKI4"/>
<feature type="transmembrane region" description="Helical" evidence="9">
    <location>
        <begin position="173"/>
        <end position="190"/>
    </location>
</feature>
<evidence type="ECO:0000256" key="5">
    <source>
        <dbReference type="ARBA" id="ARBA00022692"/>
    </source>
</evidence>
<reference evidence="11" key="1">
    <citation type="submission" date="2021-01" db="EMBL/GenBank/DDBJ databases">
        <authorList>
            <person name="Corre E."/>
            <person name="Pelletier E."/>
            <person name="Niang G."/>
            <person name="Scheremetjew M."/>
            <person name="Finn R."/>
            <person name="Kale V."/>
            <person name="Holt S."/>
            <person name="Cochrane G."/>
            <person name="Meng A."/>
            <person name="Brown T."/>
            <person name="Cohen L."/>
        </authorList>
    </citation>
    <scope>NUCLEOTIDE SEQUENCE</scope>
    <source>
        <strain evidence="11">Fehren 1</strain>
    </source>
</reference>
<evidence type="ECO:0000256" key="6">
    <source>
        <dbReference type="ARBA" id="ARBA00022989"/>
    </source>
</evidence>
<evidence type="ECO:0000256" key="9">
    <source>
        <dbReference type="SAM" id="Phobius"/>
    </source>
</evidence>
<dbReference type="EMBL" id="HBIE01012333">
    <property type="protein sequence ID" value="CAE0308824.1"/>
    <property type="molecule type" value="Transcribed_RNA"/>
</dbReference>
<gene>
    <name evidence="10" type="ORF">FEHR0123_LOCUS3735</name>
    <name evidence="11" type="ORF">FEHR0123_LOCUS3736</name>
</gene>
<name>A0A7S3MKI4_9SPIT</name>
<dbReference type="EMBL" id="HBIE01012334">
    <property type="protein sequence ID" value="CAE0308825.1"/>
    <property type="molecule type" value="Transcribed_RNA"/>
</dbReference>
<comment type="subcellular location">
    <subcellularLocation>
        <location evidence="1">Cell membrane</location>
        <topology evidence="1">Multi-pass membrane protein</topology>
    </subcellularLocation>
</comment>
<keyword evidence="4" id="KW-1003">Cell membrane</keyword>
<evidence type="ECO:0000256" key="2">
    <source>
        <dbReference type="ARBA" id="ARBA00006175"/>
    </source>
</evidence>
<feature type="transmembrane region" description="Helical" evidence="9">
    <location>
        <begin position="36"/>
        <end position="57"/>
    </location>
</feature>
<dbReference type="InterPro" id="IPR000425">
    <property type="entry name" value="MIP"/>
</dbReference>
<dbReference type="SUPFAM" id="SSF81338">
    <property type="entry name" value="Aquaporin-like"/>
    <property type="match status" value="1"/>
</dbReference>
<dbReference type="Gene3D" id="1.20.1080.10">
    <property type="entry name" value="Glycerol uptake facilitator protein"/>
    <property type="match status" value="1"/>
</dbReference>
<evidence type="ECO:0000256" key="7">
    <source>
        <dbReference type="ARBA" id="ARBA00023136"/>
    </source>
</evidence>
<dbReference type="PROSITE" id="PS00221">
    <property type="entry name" value="MIP"/>
    <property type="match status" value="1"/>
</dbReference>
<accession>A0A7S3MKI4</accession>
<dbReference type="InterPro" id="IPR034294">
    <property type="entry name" value="Aquaporin_transptr"/>
</dbReference>
<protein>
    <recommendedName>
        <fullName evidence="12">Aquaporin</fullName>
    </recommendedName>
</protein>
<dbReference type="GO" id="GO:0005886">
    <property type="term" value="C:plasma membrane"/>
    <property type="evidence" value="ECO:0007669"/>
    <property type="project" value="UniProtKB-SubCell"/>
</dbReference>
<keyword evidence="5 8" id="KW-0812">Transmembrane</keyword>
<evidence type="ECO:0000313" key="11">
    <source>
        <dbReference type="EMBL" id="CAE0308825.1"/>
    </source>
</evidence>
<keyword evidence="7 9" id="KW-0472">Membrane</keyword>
<evidence type="ECO:0000256" key="3">
    <source>
        <dbReference type="ARBA" id="ARBA00022448"/>
    </source>
</evidence>
<dbReference type="PANTHER" id="PTHR19139:SF199">
    <property type="entry name" value="MIP17260P"/>
    <property type="match status" value="1"/>
</dbReference>
<feature type="transmembrane region" description="Helical" evidence="9">
    <location>
        <begin position="12"/>
        <end position="30"/>
    </location>
</feature>
<evidence type="ECO:0000256" key="4">
    <source>
        <dbReference type="ARBA" id="ARBA00022475"/>
    </source>
</evidence>
<dbReference type="GO" id="GO:0015250">
    <property type="term" value="F:water channel activity"/>
    <property type="evidence" value="ECO:0007669"/>
    <property type="project" value="TreeGrafter"/>
</dbReference>
<comment type="similarity">
    <text evidence="2 8">Belongs to the MIP/aquaporin (TC 1.A.8) family.</text>
</comment>
<dbReference type="Pfam" id="PF00230">
    <property type="entry name" value="MIP"/>
    <property type="match status" value="1"/>
</dbReference>
<sequence length="269" mass="28623">MEVPRGNERKSLVASYEMLGTAFFVYMILVSTGDALAVPLALFSVILIFGGVTGGHFNPAVTLGVYFGEKKYTENLPYCVLIIVSQLVGSGLGMLAAAFSLSAKVDGEWSIAEGRVPVLAPKDPTGKNTHDMGEDGFSEDWQTIFTQIMCTFVFVSVILMVKGKFTAPSKDGALLALTVVVTLGGLIQVANHHAASFNPAVTLGLTIFQTSVLENTGGYLTHYFYAYFIGPLLGGALAGIFSNLHAPLHEPAKGTLDENDEESTGLLPH</sequence>
<dbReference type="PANTHER" id="PTHR19139">
    <property type="entry name" value="AQUAPORIN TRANSPORTER"/>
    <property type="match status" value="1"/>
</dbReference>
<organism evidence="11">
    <name type="scientific">Favella ehrenbergii</name>
    <dbReference type="NCBI Taxonomy" id="182087"/>
    <lineage>
        <taxon>Eukaryota</taxon>
        <taxon>Sar</taxon>
        <taxon>Alveolata</taxon>
        <taxon>Ciliophora</taxon>
        <taxon>Intramacronucleata</taxon>
        <taxon>Spirotrichea</taxon>
        <taxon>Choreotrichia</taxon>
        <taxon>Tintinnida</taxon>
        <taxon>Xystonellidae</taxon>
        <taxon>Favella</taxon>
    </lineage>
</organism>
<evidence type="ECO:0000256" key="1">
    <source>
        <dbReference type="ARBA" id="ARBA00004651"/>
    </source>
</evidence>
<feature type="transmembrane region" description="Helical" evidence="9">
    <location>
        <begin position="141"/>
        <end position="161"/>
    </location>
</feature>